<evidence type="ECO:0000256" key="3">
    <source>
        <dbReference type="ARBA" id="ARBA00023015"/>
    </source>
</evidence>
<evidence type="ECO:0000313" key="11">
    <source>
        <dbReference type="Proteomes" id="UP000033740"/>
    </source>
</evidence>
<feature type="DNA-binding region" description="OmpR/PhoB-type" evidence="7">
    <location>
        <begin position="124"/>
        <end position="217"/>
    </location>
</feature>
<organism evidence="10 11">
    <name type="scientific">Microbacterium azadirachtae</name>
    <dbReference type="NCBI Taxonomy" id="582680"/>
    <lineage>
        <taxon>Bacteria</taxon>
        <taxon>Bacillati</taxon>
        <taxon>Actinomycetota</taxon>
        <taxon>Actinomycetes</taxon>
        <taxon>Micrococcales</taxon>
        <taxon>Microbacteriaceae</taxon>
        <taxon>Microbacterium</taxon>
    </lineage>
</organism>
<dbReference type="PROSITE" id="PS50110">
    <property type="entry name" value="RESPONSE_REGULATORY"/>
    <property type="match status" value="1"/>
</dbReference>
<keyword evidence="2" id="KW-0902">Two-component regulatory system</keyword>
<dbReference type="GO" id="GO:0032993">
    <property type="term" value="C:protein-DNA complex"/>
    <property type="evidence" value="ECO:0007669"/>
    <property type="project" value="TreeGrafter"/>
</dbReference>
<comment type="caution">
    <text evidence="10">The sequence shown here is derived from an EMBL/GenBank/DDBJ whole genome shotgun (WGS) entry which is preliminary data.</text>
</comment>
<keyword evidence="4 7" id="KW-0238">DNA-binding</keyword>
<feature type="modified residue" description="4-aspartylphosphate" evidence="6">
    <location>
        <position position="52"/>
    </location>
</feature>
<dbReference type="InterPro" id="IPR039420">
    <property type="entry name" value="WalR-like"/>
</dbReference>
<feature type="domain" description="OmpR/PhoB-type" evidence="9">
    <location>
        <begin position="124"/>
        <end position="217"/>
    </location>
</feature>
<dbReference type="STRING" id="582680.RS86_01637"/>
<evidence type="ECO:0000259" key="9">
    <source>
        <dbReference type="PROSITE" id="PS51755"/>
    </source>
</evidence>
<sequence length="219" mass="24411">MSGRLLIVEDDPRLGPIMRDVLSTGWSVRLCESAEQGLEAVLAHGFDAIVVDRRLPGMSGEELVRELRRRRVGTPILMLTALGELRDRVEGLDAGANDYLVKPFEFEELSARLRALTRDYAVPVAGIVIGSWTFHPDDHSIDSPYAGRILLTEAESAFLAVLAAEPERTFSREYLLEAVFARGESPITVETYVHYLRRKTDRDLIQTVRGSGYRLGTPA</sequence>
<dbReference type="SMART" id="SM00448">
    <property type="entry name" value="REC"/>
    <property type="match status" value="1"/>
</dbReference>
<dbReference type="InterPro" id="IPR001789">
    <property type="entry name" value="Sig_transdc_resp-reg_receiver"/>
</dbReference>
<dbReference type="GO" id="GO:0006355">
    <property type="term" value="P:regulation of DNA-templated transcription"/>
    <property type="evidence" value="ECO:0007669"/>
    <property type="project" value="InterPro"/>
</dbReference>
<dbReference type="Pfam" id="PF00486">
    <property type="entry name" value="Trans_reg_C"/>
    <property type="match status" value="1"/>
</dbReference>
<dbReference type="RefSeq" id="WP_045271747.1">
    <property type="nucleotide sequence ID" value="NZ_JYIX01000033.1"/>
</dbReference>
<dbReference type="PANTHER" id="PTHR48111">
    <property type="entry name" value="REGULATOR OF RPOS"/>
    <property type="match status" value="1"/>
</dbReference>
<evidence type="ECO:0000259" key="8">
    <source>
        <dbReference type="PROSITE" id="PS50110"/>
    </source>
</evidence>
<dbReference type="PATRIC" id="fig|582680.6.peg.1690"/>
<proteinExistence type="predicted"/>
<evidence type="ECO:0000313" key="10">
    <source>
        <dbReference type="EMBL" id="KJL33416.1"/>
    </source>
</evidence>
<dbReference type="InterPro" id="IPR016032">
    <property type="entry name" value="Sig_transdc_resp-reg_C-effctor"/>
</dbReference>
<dbReference type="InterPro" id="IPR011006">
    <property type="entry name" value="CheY-like_superfamily"/>
</dbReference>
<dbReference type="GO" id="GO:0005829">
    <property type="term" value="C:cytosol"/>
    <property type="evidence" value="ECO:0007669"/>
    <property type="project" value="TreeGrafter"/>
</dbReference>
<dbReference type="GO" id="GO:0000156">
    <property type="term" value="F:phosphorelay response regulator activity"/>
    <property type="evidence" value="ECO:0007669"/>
    <property type="project" value="TreeGrafter"/>
</dbReference>
<evidence type="ECO:0000256" key="4">
    <source>
        <dbReference type="ARBA" id="ARBA00023125"/>
    </source>
</evidence>
<dbReference type="SUPFAM" id="SSF46894">
    <property type="entry name" value="C-terminal effector domain of the bipartite response regulators"/>
    <property type="match status" value="1"/>
</dbReference>
<accession>A0A0F0LPG2</accession>
<dbReference type="Proteomes" id="UP000033740">
    <property type="component" value="Unassembled WGS sequence"/>
</dbReference>
<dbReference type="Pfam" id="PF00072">
    <property type="entry name" value="Response_reg"/>
    <property type="match status" value="1"/>
</dbReference>
<feature type="domain" description="Response regulatory" evidence="8">
    <location>
        <begin position="4"/>
        <end position="117"/>
    </location>
</feature>
<dbReference type="AlphaFoldDB" id="A0A0F0LPG2"/>
<keyword evidence="5" id="KW-0804">Transcription</keyword>
<name>A0A0F0LPG2_9MICO</name>
<dbReference type="PROSITE" id="PS51755">
    <property type="entry name" value="OMPR_PHOB"/>
    <property type="match status" value="1"/>
</dbReference>
<evidence type="ECO:0000256" key="5">
    <source>
        <dbReference type="ARBA" id="ARBA00023163"/>
    </source>
</evidence>
<protein>
    <submittedName>
        <fullName evidence="10">Transcriptional regulatory protein TcrA</fullName>
    </submittedName>
</protein>
<dbReference type="InterPro" id="IPR001867">
    <property type="entry name" value="OmpR/PhoB-type_DNA-bd"/>
</dbReference>
<evidence type="ECO:0000256" key="6">
    <source>
        <dbReference type="PROSITE-ProRule" id="PRU00169"/>
    </source>
</evidence>
<dbReference type="InterPro" id="IPR036388">
    <property type="entry name" value="WH-like_DNA-bd_sf"/>
</dbReference>
<reference evidence="10 11" key="1">
    <citation type="submission" date="2015-02" db="EMBL/GenBank/DDBJ databases">
        <title>Draft genome sequences of ten Microbacterium spp. with emphasis on heavy metal contaminated environments.</title>
        <authorList>
            <person name="Corretto E."/>
        </authorList>
    </citation>
    <scope>NUCLEOTIDE SEQUENCE [LARGE SCALE GENOMIC DNA]</scope>
    <source>
        <strain evidence="10 11">ARN176</strain>
    </source>
</reference>
<keyword evidence="1 6" id="KW-0597">Phosphoprotein</keyword>
<evidence type="ECO:0000256" key="7">
    <source>
        <dbReference type="PROSITE-ProRule" id="PRU01091"/>
    </source>
</evidence>
<dbReference type="SMART" id="SM00862">
    <property type="entry name" value="Trans_reg_C"/>
    <property type="match status" value="1"/>
</dbReference>
<keyword evidence="11" id="KW-1185">Reference proteome</keyword>
<dbReference type="GO" id="GO:0000976">
    <property type="term" value="F:transcription cis-regulatory region binding"/>
    <property type="evidence" value="ECO:0007669"/>
    <property type="project" value="TreeGrafter"/>
</dbReference>
<dbReference type="SUPFAM" id="SSF52172">
    <property type="entry name" value="CheY-like"/>
    <property type="match status" value="1"/>
</dbReference>
<dbReference type="EMBL" id="JYIX01000033">
    <property type="protein sequence ID" value="KJL33416.1"/>
    <property type="molecule type" value="Genomic_DNA"/>
</dbReference>
<evidence type="ECO:0000256" key="1">
    <source>
        <dbReference type="ARBA" id="ARBA00022553"/>
    </source>
</evidence>
<dbReference type="PANTHER" id="PTHR48111:SF1">
    <property type="entry name" value="TWO-COMPONENT RESPONSE REGULATOR ORR33"/>
    <property type="match status" value="1"/>
</dbReference>
<gene>
    <name evidence="10" type="primary">tcrA_2</name>
    <name evidence="10" type="ORF">RS86_01637</name>
</gene>
<keyword evidence="3" id="KW-0805">Transcription regulation</keyword>
<dbReference type="Gene3D" id="3.40.50.2300">
    <property type="match status" value="1"/>
</dbReference>
<evidence type="ECO:0000256" key="2">
    <source>
        <dbReference type="ARBA" id="ARBA00023012"/>
    </source>
</evidence>
<dbReference type="CDD" id="cd00383">
    <property type="entry name" value="trans_reg_C"/>
    <property type="match status" value="1"/>
</dbReference>
<dbReference type="Gene3D" id="1.10.10.10">
    <property type="entry name" value="Winged helix-like DNA-binding domain superfamily/Winged helix DNA-binding domain"/>
    <property type="match status" value="1"/>
</dbReference>